<keyword evidence="3" id="KW-1185">Reference proteome</keyword>
<accession>A0A9P9D0M5</accession>
<dbReference type="AlphaFoldDB" id="A0A9P9D0M5"/>
<proteinExistence type="predicted"/>
<organism evidence="2 3">
    <name type="scientific">Dactylonectria macrodidyma</name>
    <dbReference type="NCBI Taxonomy" id="307937"/>
    <lineage>
        <taxon>Eukaryota</taxon>
        <taxon>Fungi</taxon>
        <taxon>Dikarya</taxon>
        <taxon>Ascomycota</taxon>
        <taxon>Pezizomycotina</taxon>
        <taxon>Sordariomycetes</taxon>
        <taxon>Hypocreomycetidae</taxon>
        <taxon>Hypocreales</taxon>
        <taxon>Nectriaceae</taxon>
        <taxon>Dactylonectria</taxon>
    </lineage>
</organism>
<reference evidence="2" key="1">
    <citation type="journal article" date="2021" name="Nat. Commun.">
        <title>Genetic determinants of endophytism in the Arabidopsis root mycobiome.</title>
        <authorList>
            <person name="Mesny F."/>
            <person name="Miyauchi S."/>
            <person name="Thiergart T."/>
            <person name="Pickel B."/>
            <person name="Atanasova L."/>
            <person name="Karlsson M."/>
            <person name="Huettel B."/>
            <person name="Barry K.W."/>
            <person name="Haridas S."/>
            <person name="Chen C."/>
            <person name="Bauer D."/>
            <person name="Andreopoulos W."/>
            <person name="Pangilinan J."/>
            <person name="LaButti K."/>
            <person name="Riley R."/>
            <person name="Lipzen A."/>
            <person name="Clum A."/>
            <person name="Drula E."/>
            <person name="Henrissat B."/>
            <person name="Kohler A."/>
            <person name="Grigoriev I.V."/>
            <person name="Martin F.M."/>
            <person name="Hacquard S."/>
        </authorList>
    </citation>
    <scope>NUCLEOTIDE SEQUENCE</scope>
    <source>
        <strain evidence="2">MPI-CAGE-AT-0147</strain>
    </source>
</reference>
<gene>
    <name evidence="2" type="ORF">EDB81DRAFT_894851</name>
</gene>
<comment type="caution">
    <text evidence="2">The sequence shown here is derived from an EMBL/GenBank/DDBJ whole genome shotgun (WGS) entry which is preliminary data.</text>
</comment>
<name>A0A9P9D0M5_9HYPO</name>
<protein>
    <submittedName>
        <fullName evidence="2">Uncharacterized protein</fullName>
    </submittedName>
</protein>
<feature type="region of interest" description="Disordered" evidence="1">
    <location>
        <begin position="139"/>
        <end position="176"/>
    </location>
</feature>
<sequence length="176" mass="19652">MLPMSKHATTAASACLLIVIFSQFALRPCCFSFLSSHFRLEIFFFNLFAFSHQVTCRRRFARRPPAAPLRSKMTSRRSRRLALLWCAAARRRRLAALQRLRVARVSLFAGCPPAVHRAALAANQRARAEHDAARRHATNALSGDVSLVPEANGPDFVDDDDDDFEAPPDTDSGIEE</sequence>
<evidence type="ECO:0000313" key="3">
    <source>
        <dbReference type="Proteomes" id="UP000738349"/>
    </source>
</evidence>
<feature type="compositionally biased region" description="Acidic residues" evidence="1">
    <location>
        <begin position="156"/>
        <end position="176"/>
    </location>
</feature>
<evidence type="ECO:0000256" key="1">
    <source>
        <dbReference type="SAM" id="MobiDB-lite"/>
    </source>
</evidence>
<dbReference type="EMBL" id="JAGMUV010000046">
    <property type="protein sequence ID" value="KAH7110279.1"/>
    <property type="molecule type" value="Genomic_DNA"/>
</dbReference>
<dbReference type="Proteomes" id="UP000738349">
    <property type="component" value="Unassembled WGS sequence"/>
</dbReference>
<evidence type="ECO:0000313" key="2">
    <source>
        <dbReference type="EMBL" id="KAH7110279.1"/>
    </source>
</evidence>